<dbReference type="RefSeq" id="WP_114031579.1">
    <property type="nucleotide sequence ID" value="NZ_QOIL01000016.1"/>
</dbReference>
<dbReference type="EMBL" id="QOIL01000016">
    <property type="protein sequence ID" value="RCG27240.1"/>
    <property type="molecule type" value="Genomic_DNA"/>
</dbReference>
<accession>A0A367FCC7</accession>
<proteinExistence type="predicted"/>
<organism evidence="1 2">
    <name type="scientific">Sphaerisporangium album</name>
    <dbReference type="NCBI Taxonomy" id="509200"/>
    <lineage>
        <taxon>Bacteria</taxon>
        <taxon>Bacillati</taxon>
        <taxon>Actinomycetota</taxon>
        <taxon>Actinomycetes</taxon>
        <taxon>Streptosporangiales</taxon>
        <taxon>Streptosporangiaceae</taxon>
        <taxon>Sphaerisporangium</taxon>
    </lineage>
</organism>
<gene>
    <name evidence="1" type="ORF">DQ384_26340</name>
</gene>
<name>A0A367FCC7_9ACTN</name>
<evidence type="ECO:0000313" key="2">
    <source>
        <dbReference type="Proteomes" id="UP000253094"/>
    </source>
</evidence>
<comment type="caution">
    <text evidence="1">The sequence shown here is derived from an EMBL/GenBank/DDBJ whole genome shotgun (WGS) entry which is preliminary data.</text>
</comment>
<evidence type="ECO:0000313" key="1">
    <source>
        <dbReference type="EMBL" id="RCG27240.1"/>
    </source>
</evidence>
<sequence>MISASAEGQTREHLGHLMDQRRKQLRRQWEDIADHASISATHLRRFRRGQAGVSAIVEARLEEALLWAPGSIKLVLAGQEPILISGIGGVPQDAVGAKAAARTKEAAPDIAAMEAELAQRLAAMTPEEREQFERVIREEEVDYQRRRLRRNLIYAKLLRGEWTPEEPPEDT</sequence>
<protein>
    <submittedName>
        <fullName evidence="1">Uncharacterized protein</fullName>
    </submittedName>
</protein>
<dbReference type="AlphaFoldDB" id="A0A367FCC7"/>
<dbReference type="OrthoDB" id="3538837at2"/>
<dbReference type="Proteomes" id="UP000253094">
    <property type="component" value="Unassembled WGS sequence"/>
</dbReference>
<keyword evidence="2" id="KW-1185">Reference proteome</keyword>
<reference evidence="1 2" key="1">
    <citation type="submission" date="2018-06" db="EMBL/GenBank/DDBJ databases">
        <title>Sphaerisporangium craniellae sp. nov., isolated from a marine sponge in the South China Sea.</title>
        <authorList>
            <person name="Li L."/>
        </authorList>
    </citation>
    <scope>NUCLEOTIDE SEQUENCE [LARGE SCALE GENOMIC DNA]</scope>
    <source>
        <strain evidence="1 2">CCTCC AA 208026</strain>
    </source>
</reference>